<dbReference type="InterPro" id="IPR001611">
    <property type="entry name" value="Leu-rich_rpt"/>
</dbReference>
<keyword evidence="3" id="KW-1003">Cell membrane</keyword>
<dbReference type="GO" id="GO:0005886">
    <property type="term" value="C:plasma membrane"/>
    <property type="evidence" value="ECO:0007669"/>
    <property type="project" value="UniProtKB-SubCell"/>
</dbReference>
<dbReference type="Gene3D" id="3.80.10.10">
    <property type="entry name" value="Ribonuclease Inhibitor"/>
    <property type="match status" value="3"/>
</dbReference>
<dbReference type="Pfam" id="PF00560">
    <property type="entry name" value="LRR_1"/>
    <property type="match status" value="3"/>
</dbReference>
<evidence type="ECO:0000256" key="4">
    <source>
        <dbReference type="ARBA" id="ARBA00022614"/>
    </source>
</evidence>
<keyword evidence="8" id="KW-1133">Transmembrane helix</keyword>
<dbReference type="InterPro" id="IPR003591">
    <property type="entry name" value="Leu-rich_rpt_typical-subtyp"/>
</dbReference>
<reference evidence="11" key="1">
    <citation type="journal article" date="2018" name="DNA Res.">
        <title>Multiple hybrid de novo genome assembly of finger millet, an orphan allotetraploid crop.</title>
        <authorList>
            <person name="Hatakeyama M."/>
            <person name="Aluri S."/>
            <person name="Balachadran M.T."/>
            <person name="Sivarajan S.R."/>
            <person name="Patrignani A."/>
            <person name="Gruter S."/>
            <person name="Poveda L."/>
            <person name="Shimizu-Inatsugi R."/>
            <person name="Baeten J."/>
            <person name="Francoijs K.J."/>
            <person name="Nataraja K.N."/>
            <person name="Reddy Y.A.N."/>
            <person name="Phadnis S."/>
            <person name="Ravikumar R.L."/>
            <person name="Schlapbach R."/>
            <person name="Sreeman S.M."/>
            <person name="Shimizu K.K."/>
        </authorList>
    </citation>
    <scope>NUCLEOTIDE SEQUENCE</scope>
</reference>
<evidence type="ECO:0000256" key="6">
    <source>
        <dbReference type="ARBA" id="ARBA00022729"/>
    </source>
</evidence>
<dbReference type="PANTHER" id="PTHR48004">
    <property type="entry name" value="OS01G0149700 PROTEIN"/>
    <property type="match status" value="1"/>
</dbReference>
<dbReference type="Pfam" id="PF08263">
    <property type="entry name" value="LRRNT_2"/>
    <property type="match status" value="1"/>
</dbReference>
<dbReference type="InterPro" id="IPR032675">
    <property type="entry name" value="LRR_dom_sf"/>
</dbReference>
<dbReference type="FunFam" id="3.80.10.10:FF:000403">
    <property type="entry name" value="Receptor-like protein 2"/>
    <property type="match status" value="1"/>
</dbReference>
<evidence type="ECO:0000256" key="2">
    <source>
        <dbReference type="ARBA" id="ARBA00009592"/>
    </source>
</evidence>
<evidence type="ECO:0000256" key="9">
    <source>
        <dbReference type="ARBA" id="ARBA00023136"/>
    </source>
</evidence>
<evidence type="ECO:0000256" key="5">
    <source>
        <dbReference type="ARBA" id="ARBA00022692"/>
    </source>
</evidence>
<comment type="similarity">
    <text evidence="2">Belongs to the RLP family.</text>
</comment>
<comment type="caution">
    <text evidence="11">The sequence shown here is derived from an EMBL/GenBank/DDBJ whole genome shotgun (WGS) entry which is preliminary data.</text>
</comment>
<comment type="subcellular location">
    <subcellularLocation>
        <location evidence="1">Cell membrane</location>
        <topology evidence="1">Single-pass type I membrane protein</topology>
    </subcellularLocation>
</comment>
<reference evidence="11" key="2">
    <citation type="submission" date="2021-12" db="EMBL/GenBank/DDBJ databases">
        <title>Resequencing data analysis of finger millet.</title>
        <authorList>
            <person name="Hatakeyama M."/>
            <person name="Aluri S."/>
            <person name="Balachadran M.T."/>
            <person name="Sivarajan S.R."/>
            <person name="Poveda L."/>
            <person name="Shimizu-Inatsugi R."/>
            <person name="Schlapbach R."/>
            <person name="Sreeman S.M."/>
            <person name="Shimizu K.K."/>
        </authorList>
    </citation>
    <scope>NUCLEOTIDE SEQUENCE</scope>
</reference>
<gene>
    <name evidence="11" type="primary">gb06262</name>
    <name evidence="11" type="ORF">PR202_gb06262</name>
</gene>
<dbReference type="Pfam" id="PF13855">
    <property type="entry name" value="LRR_8"/>
    <property type="match status" value="2"/>
</dbReference>
<evidence type="ECO:0000313" key="11">
    <source>
        <dbReference type="EMBL" id="GJN19031.1"/>
    </source>
</evidence>
<evidence type="ECO:0000256" key="1">
    <source>
        <dbReference type="ARBA" id="ARBA00004251"/>
    </source>
</evidence>
<keyword evidence="6" id="KW-0732">Signal</keyword>
<keyword evidence="9" id="KW-0472">Membrane</keyword>
<keyword evidence="12" id="KW-1185">Reference proteome</keyword>
<dbReference type="FunFam" id="3.80.10.10:FF:000213">
    <property type="entry name" value="Tyrosine-sulfated glycopeptide receptor 1"/>
    <property type="match status" value="1"/>
</dbReference>
<dbReference type="InterPro" id="IPR052941">
    <property type="entry name" value="StomDev_PlantInt_Reg"/>
</dbReference>
<dbReference type="SUPFAM" id="SSF52047">
    <property type="entry name" value="RNI-like"/>
    <property type="match status" value="1"/>
</dbReference>
<keyword evidence="4" id="KW-0433">Leucine-rich repeat</keyword>
<organism evidence="11 12">
    <name type="scientific">Eleusine coracana subsp. coracana</name>
    <dbReference type="NCBI Taxonomy" id="191504"/>
    <lineage>
        <taxon>Eukaryota</taxon>
        <taxon>Viridiplantae</taxon>
        <taxon>Streptophyta</taxon>
        <taxon>Embryophyta</taxon>
        <taxon>Tracheophyta</taxon>
        <taxon>Spermatophyta</taxon>
        <taxon>Magnoliopsida</taxon>
        <taxon>Liliopsida</taxon>
        <taxon>Poales</taxon>
        <taxon>Poaceae</taxon>
        <taxon>PACMAD clade</taxon>
        <taxon>Chloridoideae</taxon>
        <taxon>Cynodonteae</taxon>
        <taxon>Eleusininae</taxon>
        <taxon>Eleusine</taxon>
    </lineage>
</organism>
<proteinExistence type="inferred from homology"/>
<protein>
    <recommendedName>
        <fullName evidence="10">Leucine-rich repeat-containing N-terminal plant-type domain-containing protein</fullName>
    </recommendedName>
</protein>
<keyword evidence="7" id="KW-0677">Repeat</keyword>
<evidence type="ECO:0000313" key="12">
    <source>
        <dbReference type="Proteomes" id="UP001054889"/>
    </source>
</evidence>
<accession>A0AAV5E932</accession>
<evidence type="ECO:0000259" key="10">
    <source>
        <dbReference type="Pfam" id="PF08263"/>
    </source>
</evidence>
<evidence type="ECO:0000256" key="7">
    <source>
        <dbReference type="ARBA" id="ARBA00022737"/>
    </source>
</evidence>
<evidence type="ECO:0000256" key="3">
    <source>
        <dbReference type="ARBA" id="ARBA00022475"/>
    </source>
</evidence>
<feature type="domain" description="Leucine-rich repeat-containing N-terminal plant-type" evidence="10">
    <location>
        <begin position="15"/>
        <end position="52"/>
    </location>
</feature>
<sequence>MLLSLTSLATSCTEQEKIFLFQFLYGLSQDGGLAASWQKDRNCCKWEGITCNGNGGVTGVSLASKRLEGHISPSLSNLTNMMHLNLSYNSLSGGLPPELLFSGSISVLDVSFNRLGGSLQDLSSLTVSKKPLQVLDLSHNQFSGDIPTGLGNCSTLKVLKVGHNKLSGTLPNELEQLSGKIPDSIGQLKKLEVLHLGWNKMYGELPSALGSCIHLTTINLKGNSFSGHIEKVNFSSLSKLRTLDLYTNNFSGTIPESIYSCSSLTALRLSANHFHGELSTKIGSLKYLSFLSLGYNSFTNITSAIQILKFCKNLTILLMGSNFKGEVMPQDEIIEGFGNLQVFAIEECMLSGEIPLWLSKLTNLEVLVLHGNRLTGPIPSWINSLSHLFYLDVSSNHLTGEIPIALMTMPMIKSFNSAPYLDTIPIYLSIYRDP</sequence>
<dbReference type="AlphaFoldDB" id="A0AAV5E932"/>
<dbReference type="SMART" id="SM00369">
    <property type="entry name" value="LRR_TYP"/>
    <property type="match status" value="5"/>
</dbReference>
<keyword evidence="5" id="KW-0812">Transmembrane</keyword>
<name>A0AAV5E932_ELECO</name>
<dbReference type="Proteomes" id="UP001054889">
    <property type="component" value="Unassembled WGS sequence"/>
</dbReference>
<dbReference type="EMBL" id="BQKI01000074">
    <property type="protein sequence ID" value="GJN19031.1"/>
    <property type="molecule type" value="Genomic_DNA"/>
</dbReference>
<evidence type="ECO:0000256" key="8">
    <source>
        <dbReference type="ARBA" id="ARBA00022989"/>
    </source>
</evidence>
<dbReference type="PANTHER" id="PTHR48004:SF92">
    <property type="entry name" value="LEUCINE-RICH REPEAT-CONTAINING, PLANT-TYPE, LEUCINE-RICH REPEAT DOMAIN SUPERFAMILY"/>
    <property type="match status" value="1"/>
</dbReference>
<dbReference type="InterPro" id="IPR013210">
    <property type="entry name" value="LRR_N_plant-typ"/>
</dbReference>